<keyword evidence="2" id="KW-0732">Signal</keyword>
<organism evidence="3 4">
    <name type="scientific">Bythopirellula goksoeyrii</name>
    <dbReference type="NCBI Taxonomy" id="1400387"/>
    <lineage>
        <taxon>Bacteria</taxon>
        <taxon>Pseudomonadati</taxon>
        <taxon>Planctomycetota</taxon>
        <taxon>Planctomycetia</taxon>
        <taxon>Pirellulales</taxon>
        <taxon>Lacipirellulaceae</taxon>
        <taxon>Bythopirellula</taxon>
    </lineage>
</organism>
<proteinExistence type="inferred from homology"/>
<dbReference type="GO" id="GO:0015562">
    <property type="term" value="F:efflux transmembrane transporter activity"/>
    <property type="evidence" value="ECO:0007669"/>
    <property type="project" value="InterPro"/>
</dbReference>
<evidence type="ECO:0000256" key="1">
    <source>
        <dbReference type="ARBA" id="ARBA00007613"/>
    </source>
</evidence>
<dbReference type="EMBL" id="CP042913">
    <property type="protein sequence ID" value="QEG35857.1"/>
    <property type="molecule type" value="Genomic_DNA"/>
</dbReference>
<comment type="similarity">
    <text evidence="1">Belongs to the outer membrane factor (OMF) (TC 1.B.17) family.</text>
</comment>
<evidence type="ECO:0000313" key="3">
    <source>
        <dbReference type="EMBL" id="QEG35857.1"/>
    </source>
</evidence>
<gene>
    <name evidence="3" type="primary">czcC_4</name>
    <name evidence="3" type="ORF">Pr1d_31630</name>
</gene>
<evidence type="ECO:0000256" key="2">
    <source>
        <dbReference type="SAM" id="SignalP"/>
    </source>
</evidence>
<dbReference type="SUPFAM" id="SSF56954">
    <property type="entry name" value="Outer membrane efflux proteins (OEP)"/>
    <property type="match status" value="1"/>
</dbReference>
<dbReference type="Pfam" id="PF02321">
    <property type="entry name" value="OEP"/>
    <property type="match status" value="2"/>
</dbReference>
<feature type="signal peptide" evidence="2">
    <location>
        <begin position="1"/>
        <end position="22"/>
    </location>
</feature>
<sequence precursor="true">MIKELLLVLAGITCTCCSAVYAAPKKVHTINELIDRTISESPLIQAQSAQLKAADARVLQSTLLPNPQAAVELENFGGDLNGTRLSETTYTLSQPILLGGKISSRTNASNVAAKVVKMQAQQLGNKVLSQLVTSFAAVQRDKEFLSIAEQDTTIATEVLSAAKTKLKFGGVLKGEVTRAKVGLENRMIALRLASSELIVSKTQLVAFWMGNLAEFGDVPEQSWNSSEKAFDSLDIDEFPVVMLQKLQLIAAKANHALARVNRIPDLTAQAGVRQFEETDDTTFVAMLSIPIPLFNTNQGNILAAKHSIRAAEQLYRNTKINIQAQFDSLIQRRKALIPQYKQLKTVLLSESNKALKQMKEAYSAGRVGYLDLADAQRAYFDVKTQLAITIFTLNKTEAELGALSGTFMKNINGDMNNE</sequence>
<dbReference type="InterPro" id="IPR003423">
    <property type="entry name" value="OMP_efflux"/>
</dbReference>
<dbReference type="PANTHER" id="PTHR30203">
    <property type="entry name" value="OUTER MEMBRANE CATION EFFLUX PROTEIN"/>
    <property type="match status" value="1"/>
</dbReference>
<evidence type="ECO:0000313" key="4">
    <source>
        <dbReference type="Proteomes" id="UP000323917"/>
    </source>
</evidence>
<protein>
    <submittedName>
        <fullName evidence="3">Cobalt-zinc-cadmium resistance protein CzcC</fullName>
    </submittedName>
</protein>
<dbReference type="AlphaFoldDB" id="A0A5B9QA50"/>
<feature type="chain" id="PRO_5022667383" evidence="2">
    <location>
        <begin position="23"/>
        <end position="418"/>
    </location>
</feature>
<dbReference type="PANTHER" id="PTHR30203:SF24">
    <property type="entry name" value="BLR4935 PROTEIN"/>
    <property type="match status" value="1"/>
</dbReference>
<accession>A0A5B9QA50</accession>
<dbReference type="Proteomes" id="UP000323917">
    <property type="component" value="Chromosome"/>
</dbReference>
<reference evidence="3 4" key="1">
    <citation type="submission" date="2019-08" db="EMBL/GenBank/DDBJ databases">
        <title>Deep-cultivation of Planctomycetes and their phenomic and genomic characterization uncovers novel biology.</title>
        <authorList>
            <person name="Wiegand S."/>
            <person name="Jogler M."/>
            <person name="Boedeker C."/>
            <person name="Pinto D."/>
            <person name="Vollmers J."/>
            <person name="Rivas-Marin E."/>
            <person name="Kohn T."/>
            <person name="Peeters S.H."/>
            <person name="Heuer A."/>
            <person name="Rast P."/>
            <person name="Oberbeckmann S."/>
            <person name="Bunk B."/>
            <person name="Jeske O."/>
            <person name="Meyerdierks A."/>
            <person name="Storesund J.E."/>
            <person name="Kallscheuer N."/>
            <person name="Luecker S."/>
            <person name="Lage O.M."/>
            <person name="Pohl T."/>
            <person name="Merkel B.J."/>
            <person name="Hornburger P."/>
            <person name="Mueller R.-W."/>
            <person name="Bruemmer F."/>
            <person name="Labrenz M."/>
            <person name="Spormann A.M."/>
            <person name="Op den Camp H."/>
            <person name="Overmann J."/>
            <person name="Amann R."/>
            <person name="Jetten M.S.M."/>
            <person name="Mascher T."/>
            <person name="Medema M.H."/>
            <person name="Devos D.P."/>
            <person name="Kaster A.-K."/>
            <person name="Ovreas L."/>
            <person name="Rohde M."/>
            <person name="Galperin M.Y."/>
            <person name="Jogler C."/>
        </authorList>
    </citation>
    <scope>NUCLEOTIDE SEQUENCE [LARGE SCALE GENOMIC DNA]</scope>
    <source>
        <strain evidence="3 4">Pr1d</strain>
    </source>
</reference>
<dbReference type="Gene3D" id="1.20.1600.10">
    <property type="entry name" value="Outer membrane efflux proteins (OEP)"/>
    <property type="match status" value="1"/>
</dbReference>
<keyword evidence="4" id="KW-1185">Reference proteome</keyword>
<dbReference type="KEGG" id="bgok:Pr1d_31630"/>
<name>A0A5B9QA50_9BACT</name>
<dbReference type="InterPro" id="IPR010131">
    <property type="entry name" value="MdtP/NodT-like"/>
</dbReference>